<dbReference type="Proteomes" id="UP001596337">
    <property type="component" value="Unassembled WGS sequence"/>
</dbReference>
<proteinExistence type="predicted"/>
<sequence length="345" mass="38793">MGKPSLQRRVARAADDVLSEQGYVAFTDVLARLGWVHPVNVESWRKGRIRELEQLLPVPAERVVRACELLTDWGRERGLRAEDVEYVAGTRDRRPLRFFSATTPEEERALRTHWFAPDAPREKVVEKQSKAPDLVAIMPTRDWECAGCGDTGDILVMDNDEPLCLDCADMGHLVFLPAGDAALTRRAKKASGLSAVVIRWARARQRYERQGILVEERALEQAEEQCLADADARERRRERDRERRAVQDVEFQGELCAAILQLFPGCPRERAESIARHAGKRGSGRVGRSAAGRALDNRAVTLAVVASVRHTDTAYDELLMAGAPREEARKQVAEDIDRVLRVWEG</sequence>
<dbReference type="Pfam" id="PF10056">
    <property type="entry name" value="DUF2293"/>
    <property type="match status" value="1"/>
</dbReference>
<dbReference type="EMBL" id="JBHSXX010000001">
    <property type="protein sequence ID" value="MFC6868463.1"/>
    <property type="molecule type" value="Genomic_DNA"/>
</dbReference>
<evidence type="ECO:0000313" key="3">
    <source>
        <dbReference type="Proteomes" id="UP001596337"/>
    </source>
</evidence>
<dbReference type="PANTHER" id="PTHR38113">
    <property type="match status" value="1"/>
</dbReference>
<dbReference type="InterPro" id="IPR018744">
    <property type="entry name" value="DUF2293"/>
</dbReference>
<name>A0ABW2C0N5_9PSEU</name>
<reference evidence="3" key="1">
    <citation type="journal article" date="2019" name="Int. J. Syst. Evol. Microbiol.">
        <title>The Global Catalogue of Microorganisms (GCM) 10K type strain sequencing project: providing services to taxonomists for standard genome sequencing and annotation.</title>
        <authorList>
            <consortium name="The Broad Institute Genomics Platform"/>
            <consortium name="The Broad Institute Genome Sequencing Center for Infectious Disease"/>
            <person name="Wu L."/>
            <person name="Ma J."/>
        </authorList>
    </citation>
    <scope>NUCLEOTIDE SEQUENCE [LARGE SCALE GENOMIC DNA]</scope>
    <source>
        <strain evidence="3">KCTC 32255</strain>
    </source>
</reference>
<dbReference type="PANTHER" id="PTHR38113:SF2">
    <property type="entry name" value="DUF2293 DOMAIN-CONTAINING PROTEIN"/>
    <property type="match status" value="1"/>
</dbReference>
<keyword evidence="3" id="KW-1185">Reference proteome</keyword>
<feature type="domain" description="DUF2293" evidence="1">
    <location>
        <begin position="258"/>
        <end position="344"/>
    </location>
</feature>
<comment type="caution">
    <text evidence="2">The sequence shown here is derived from an EMBL/GenBank/DDBJ whole genome shotgun (WGS) entry which is preliminary data.</text>
</comment>
<protein>
    <submittedName>
        <fullName evidence="2">DUF2293 domain-containing protein</fullName>
    </submittedName>
</protein>
<gene>
    <name evidence="2" type="ORF">ACFQGD_15065</name>
</gene>
<evidence type="ECO:0000313" key="2">
    <source>
        <dbReference type="EMBL" id="MFC6868463.1"/>
    </source>
</evidence>
<evidence type="ECO:0000259" key="1">
    <source>
        <dbReference type="Pfam" id="PF10056"/>
    </source>
</evidence>
<organism evidence="2 3">
    <name type="scientific">Haloechinothrix salitolerans</name>
    <dbReference type="NCBI Taxonomy" id="926830"/>
    <lineage>
        <taxon>Bacteria</taxon>
        <taxon>Bacillati</taxon>
        <taxon>Actinomycetota</taxon>
        <taxon>Actinomycetes</taxon>
        <taxon>Pseudonocardiales</taxon>
        <taxon>Pseudonocardiaceae</taxon>
        <taxon>Haloechinothrix</taxon>
    </lineage>
</organism>
<dbReference type="RefSeq" id="WP_345398757.1">
    <property type="nucleotide sequence ID" value="NZ_BAABLA010000028.1"/>
</dbReference>
<accession>A0ABW2C0N5</accession>